<gene>
    <name evidence="1" type="ORF">ABID46_000158</name>
</gene>
<dbReference type="SUPFAM" id="SSF51219">
    <property type="entry name" value="TRAP-like"/>
    <property type="match status" value="1"/>
</dbReference>
<dbReference type="InterPro" id="IPR016031">
    <property type="entry name" value="Trp_RNA-bd_attenuator-like_dom"/>
</dbReference>
<proteinExistence type="predicted"/>
<dbReference type="PANTHER" id="PTHR38074">
    <property type="entry name" value="ALTERED INHERITANCE OF MITOCHONDRIA PROTEIN 24, MITOCHONDRIAL"/>
    <property type="match status" value="1"/>
</dbReference>
<dbReference type="InterPro" id="IPR002838">
    <property type="entry name" value="AIM24"/>
</dbReference>
<dbReference type="PANTHER" id="PTHR38074:SF1">
    <property type="entry name" value="ALTERED INHERITANCE OF MITOCHONDRIA PROTEIN 24, MITOCHONDRIAL"/>
    <property type="match status" value="1"/>
</dbReference>
<keyword evidence="2" id="KW-1185">Reference proteome</keyword>
<accession>A0ABV2LQB0</accession>
<organism evidence="1 2">
    <name type="scientific">Moheibacter stercoris</name>
    <dbReference type="NCBI Taxonomy" id="1628251"/>
    <lineage>
        <taxon>Bacteria</taxon>
        <taxon>Pseudomonadati</taxon>
        <taxon>Bacteroidota</taxon>
        <taxon>Flavobacteriia</taxon>
        <taxon>Flavobacteriales</taxon>
        <taxon>Weeksellaceae</taxon>
        <taxon>Moheibacter</taxon>
    </lineage>
</organism>
<sequence>MSEYSLKSFVASRRQNDAEHDYFELETPQMLEINLNNQFVWTKNGSMVGYVGNIKFERESMLSGGLGNLLKKTLTGEGAKLMKAEGTGRVYVADNGKKVQILHLENESISVNGNDILAHDQTIQSKITMLKSVAGMMSGGLFQVKLSGTGHVAITTHGDPLVLMVKPDQPVFTDPNATVAWSGNLSPELKTSVSFKSLLGRGSGEEFQMKFSGEGWVLIQPYEEVYFQNQS</sequence>
<dbReference type="Gene3D" id="3.60.160.10">
    <property type="entry name" value="Mitochondrial biogenesis AIM24"/>
    <property type="match status" value="1"/>
</dbReference>
<comment type="caution">
    <text evidence="1">The sequence shown here is derived from an EMBL/GenBank/DDBJ whole genome shotgun (WGS) entry which is preliminary data.</text>
</comment>
<dbReference type="Proteomes" id="UP001549146">
    <property type="component" value="Unassembled WGS sequence"/>
</dbReference>
<dbReference type="EMBL" id="JBEPMO010000001">
    <property type="protein sequence ID" value="MET3730606.1"/>
    <property type="molecule type" value="Genomic_DNA"/>
</dbReference>
<reference evidence="1 2" key="1">
    <citation type="submission" date="2024-06" db="EMBL/GenBank/DDBJ databases">
        <title>Genomic Encyclopedia of Type Strains, Phase IV (KMG-IV): sequencing the most valuable type-strain genomes for metagenomic binning, comparative biology and taxonomic classification.</title>
        <authorList>
            <person name="Goeker M."/>
        </authorList>
    </citation>
    <scope>NUCLEOTIDE SEQUENCE [LARGE SCALE GENOMIC DNA]</scope>
    <source>
        <strain evidence="1 2">DSM 29388</strain>
    </source>
</reference>
<name>A0ABV2LQB0_9FLAO</name>
<evidence type="ECO:0000313" key="2">
    <source>
        <dbReference type="Proteomes" id="UP001549146"/>
    </source>
</evidence>
<dbReference type="Pfam" id="PF01987">
    <property type="entry name" value="AIM24"/>
    <property type="match status" value="1"/>
</dbReference>
<dbReference type="RefSeq" id="WP_354505747.1">
    <property type="nucleotide sequence ID" value="NZ_JBEPMO010000001.1"/>
</dbReference>
<evidence type="ECO:0000313" key="1">
    <source>
        <dbReference type="EMBL" id="MET3730606.1"/>
    </source>
</evidence>
<dbReference type="InterPro" id="IPR036983">
    <property type="entry name" value="AIM24_sf"/>
</dbReference>
<protein>
    <submittedName>
        <fullName evidence="1">Uncharacterized protein (AIM24 family)</fullName>
    </submittedName>
</protein>